<dbReference type="SUPFAM" id="SSF51735">
    <property type="entry name" value="NAD(P)-binding Rossmann-fold domains"/>
    <property type="match status" value="1"/>
</dbReference>
<dbReference type="Pfam" id="PF01408">
    <property type="entry name" value="GFO_IDH_MocA"/>
    <property type="match status" value="1"/>
</dbReference>
<dbReference type="AlphaFoldDB" id="A0A081B5C7"/>
<feature type="domain" description="GFO/IDH/MocA-like oxidoreductase" evidence="4">
    <location>
        <begin position="174"/>
        <end position="289"/>
    </location>
</feature>
<dbReference type="GO" id="GO:0005737">
    <property type="term" value="C:cytoplasm"/>
    <property type="evidence" value="ECO:0007669"/>
    <property type="project" value="TreeGrafter"/>
</dbReference>
<dbReference type="Proteomes" id="UP000028582">
    <property type="component" value="Unassembled WGS sequence"/>
</dbReference>
<accession>A0A081B5C7</accession>
<name>A0A081B5C7_PHYNI</name>
<evidence type="ECO:0000256" key="1">
    <source>
        <dbReference type="ARBA" id="ARBA00010928"/>
    </source>
</evidence>
<evidence type="ECO:0008006" key="7">
    <source>
        <dbReference type="Google" id="ProtNLM"/>
    </source>
</evidence>
<comment type="caution">
    <text evidence="5">The sequence shown here is derived from an EMBL/GenBank/DDBJ whole genome shotgun (WGS) entry which is preliminary data.</text>
</comment>
<comment type="similarity">
    <text evidence="1">Belongs to the Gfo/Idh/MocA family.</text>
</comment>
<dbReference type="OrthoDB" id="64915at2759"/>
<evidence type="ECO:0000259" key="4">
    <source>
        <dbReference type="Pfam" id="PF22725"/>
    </source>
</evidence>
<dbReference type="Pfam" id="PF22725">
    <property type="entry name" value="GFO_IDH_MocA_C3"/>
    <property type="match status" value="1"/>
</dbReference>
<dbReference type="InterPro" id="IPR000683">
    <property type="entry name" value="Gfo/Idh/MocA-like_OxRdtase_N"/>
</dbReference>
<dbReference type="Gene3D" id="3.30.360.10">
    <property type="entry name" value="Dihydrodipicolinate Reductase, domain 2"/>
    <property type="match status" value="1"/>
</dbReference>
<dbReference type="PANTHER" id="PTHR42840:SF3">
    <property type="entry name" value="BINDING ROSSMANN FOLD OXIDOREDUCTASE, PUTATIVE (AFU_ORTHOLOGUE AFUA_2G10240)-RELATED"/>
    <property type="match status" value="1"/>
</dbReference>
<gene>
    <name evidence="5" type="ORF">F444_00113</name>
</gene>
<dbReference type="InterPro" id="IPR055170">
    <property type="entry name" value="GFO_IDH_MocA-like_dom"/>
</dbReference>
<dbReference type="GO" id="GO:0000166">
    <property type="term" value="F:nucleotide binding"/>
    <property type="evidence" value="ECO:0007669"/>
    <property type="project" value="InterPro"/>
</dbReference>
<keyword evidence="2" id="KW-0560">Oxidoreductase</keyword>
<reference evidence="5 6" key="1">
    <citation type="submission" date="2013-11" db="EMBL/GenBank/DDBJ databases">
        <title>The Genome Sequence of Phytophthora parasitica P1976.</title>
        <authorList>
            <consortium name="The Broad Institute Genomics Platform"/>
            <person name="Russ C."/>
            <person name="Tyler B."/>
            <person name="Panabieres F."/>
            <person name="Shan W."/>
            <person name="Tripathy S."/>
            <person name="Grunwald N."/>
            <person name="Machado M."/>
            <person name="Johnson C.S."/>
            <person name="Walker B."/>
            <person name="Young S."/>
            <person name="Zeng Q."/>
            <person name="Gargeya S."/>
            <person name="Fitzgerald M."/>
            <person name="Haas B."/>
            <person name="Abouelleil A."/>
            <person name="Allen A.W."/>
            <person name="Alvarado L."/>
            <person name="Arachchi H.M."/>
            <person name="Berlin A.M."/>
            <person name="Chapman S.B."/>
            <person name="Gainer-Dewar J."/>
            <person name="Goldberg J."/>
            <person name="Griggs A."/>
            <person name="Gujja S."/>
            <person name="Hansen M."/>
            <person name="Howarth C."/>
            <person name="Imamovic A."/>
            <person name="Ireland A."/>
            <person name="Larimer J."/>
            <person name="McCowan C."/>
            <person name="Murphy C."/>
            <person name="Pearson M."/>
            <person name="Poon T.W."/>
            <person name="Priest M."/>
            <person name="Roberts A."/>
            <person name="Saif S."/>
            <person name="Shea T."/>
            <person name="Sisk P."/>
            <person name="Sykes S."/>
            <person name="Wortman J."/>
            <person name="Nusbaum C."/>
            <person name="Birren B."/>
        </authorList>
    </citation>
    <scope>NUCLEOTIDE SEQUENCE [LARGE SCALE GENOMIC DNA]</scope>
    <source>
        <strain evidence="5 6">P1976</strain>
    </source>
</reference>
<evidence type="ECO:0000256" key="2">
    <source>
        <dbReference type="ARBA" id="ARBA00023002"/>
    </source>
</evidence>
<evidence type="ECO:0000313" key="5">
    <source>
        <dbReference type="EMBL" id="ETO86338.1"/>
    </source>
</evidence>
<dbReference type="PANTHER" id="PTHR42840">
    <property type="entry name" value="NAD(P)-BINDING ROSSMANN-FOLD SUPERFAMILY PROTEIN-RELATED"/>
    <property type="match status" value="1"/>
</dbReference>
<organism evidence="5 6">
    <name type="scientific">Phytophthora nicotianae P1976</name>
    <dbReference type="NCBI Taxonomy" id="1317066"/>
    <lineage>
        <taxon>Eukaryota</taxon>
        <taxon>Sar</taxon>
        <taxon>Stramenopiles</taxon>
        <taxon>Oomycota</taxon>
        <taxon>Peronosporomycetes</taxon>
        <taxon>Peronosporales</taxon>
        <taxon>Peronosporaceae</taxon>
        <taxon>Phytophthora</taxon>
    </lineage>
</organism>
<proteinExistence type="inferred from homology"/>
<dbReference type="InterPro" id="IPR036291">
    <property type="entry name" value="NAD(P)-bd_dom_sf"/>
</dbReference>
<dbReference type="FunFam" id="3.30.360.10:FF:000062">
    <property type="entry name" value="Uncharacterized oxidoreductase yrbe-like"/>
    <property type="match status" value="1"/>
</dbReference>
<evidence type="ECO:0000259" key="3">
    <source>
        <dbReference type="Pfam" id="PF01408"/>
    </source>
</evidence>
<dbReference type="Gene3D" id="3.40.50.720">
    <property type="entry name" value="NAD(P)-binding Rossmann-like Domain"/>
    <property type="match status" value="1"/>
</dbReference>
<evidence type="ECO:0000313" key="6">
    <source>
        <dbReference type="Proteomes" id="UP000028582"/>
    </source>
</evidence>
<sequence>MLFSRASRCLPRTSALTTSLRTFASSPNRINLAVVGTGRMGRIRLTGMQNDPRVSIAAIIDSNASAEQLQELSSQYGAECFASLAEAGGALQRQNEAVDGVWISTPTHTHLELVNDCAAGVLGKHIKAIGIEKPVAALVNEIDTAYQVCHKNDVKLFCSFQRRFDPSYEALRVQCVDKQSIGKLQSIHTVFRDHPCPPVEFLKTGGDPFHDLAVHDIDFVCDLVGEYPTKVYAHGTSLSAELRELNVMDKASVWLEFPTTGVVCTMDLSRSAEYGYDQRIEVAGEHGMLQVQNPSKTAMVQSTKAGITADTLLHSFPERFREAYQLELDSFIDVVQGNANPRVHWGASRMNTIIAEAARIAAVEKKVVTIKYTGTKQTAPRSDPVLEYSRCLLFPNRPPPES</sequence>
<dbReference type="GO" id="GO:0016491">
    <property type="term" value="F:oxidoreductase activity"/>
    <property type="evidence" value="ECO:0007669"/>
    <property type="project" value="UniProtKB-KW"/>
</dbReference>
<dbReference type="SUPFAM" id="SSF55347">
    <property type="entry name" value="Glyceraldehyde-3-phosphate dehydrogenase-like, C-terminal domain"/>
    <property type="match status" value="1"/>
</dbReference>
<protein>
    <recommendedName>
        <fullName evidence="7">Gfo/Idh/MocA-like oxidoreductase N-terminal domain-containing protein</fullName>
    </recommendedName>
</protein>
<dbReference type="GO" id="GO:0006740">
    <property type="term" value="P:NADPH regeneration"/>
    <property type="evidence" value="ECO:0007669"/>
    <property type="project" value="TreeGrafter"/>
</dbReference>
<dbReference type="EMBL" id="ANJA01000036">
    <property type="protein sequence ID" value="ETO86338.1"/>
    <property type="molecule type" value="Genomic_DNA"/>
</dbReference>
<feature type="domain" description="Gfo/Idh/MocA-like oxidoreductase N-terminal" evidence="3">
    <location>
        <begin position="30"/>
        <end position="158"/>
    </location>
</feature>